<dbReference type="RefSeq" id="XP_033382397.1">
    <property type="nucleotide sequence ID" value="XM_033522387.1"/>
</dbReference>
<evidence type="ECO:0000313" key="2">
    <source>
        <dbReference type="Proteomes" id="UP000799778"/>
    </source>
</evidence>
<sequence>MMQDRAEGQGNWIWHGSASLNHHHHRRHHQFTLTLALTTHHLISIPSVSMQAFGVTPLHQPHPFIHPYSPSLPPPTPISLPFLSLLFSSLSYSGLLRDCCKVEQGRRRSERGSAWRCPSGEHHAPALSFFFLLPSWKMEGGKETRGGRCGLGDGGGELGFNLTLCPLNCPLYIDCN</sequence>
<keyword evidence="2" id="KW-1185">Reference proteome</keyword>
<accession>A0A6A5XL94</accession>
<evidence type="ECO:0000313" key="1">
    <source>
        <dbReference type="EMBL" id="KAF2014058.1"/>
    </source>
</evidence>
<dbReference type="AlphaFoldDB" id="A0A6A5XL94"/>
<reference evidence="1" key="1">
    <citation type="journal article" date="2020" name="Stud. Mycol.">
        <title>101 Dothideomycetes genomes: a test case for predicting lifestyles and emergence of pathogens.</title>
        <authorList>
            <person name="Haridas S."/>
            <person name="Albert R."/>
            <person name="Binder M."/>
            <person name="Bloem J."/>
            <person name="Labutti K."/>
            <person name="Salamov A."/>
            <person name="Andreopoulos B."/>
            <person name="Baker S."/>
            <person name="Barry K."/>
            <person name="Bills G."/>
            <person name="Bluhm B."/>
            <person name="Cannon C."/>
            <person name="Castanera R."/>
            <person name="Culley D."/>
            <person name="Daum C."/>
            <person name="Ezra D."/>
            <person name="Gonzalez J."/>
            <person name="Henrissat B."/>
            <person name="Kuo A."/>
            <person name="Liang C."/>
            <person name="Lipzen A."/>
            <person name="Lutzoni F."/>
            <person name="Magnuson J."/>
            <person name="Mondo S."/>
            <person name="Nolan M."/>
            <person name="Ohm R."/>
            <person name="Pangilinan J."/>
            <person name="Park H.-J."/>
            <person name="Ramirez L."/>
            <person name="Alfaro M."/>
            <person name="Sun H."/>
            <person name="Tritt A."/>
            <person name="Yoshinaga Y."/>
            <person name="Zwiers L.-H."/>
            <person name="Turgeon B."/>
            <person name="Goodwin S."/>
            <person name="Spatafora J."/>
            <person name="Crous P."/>
            <person name="Grigoriev I."/>
        </authorList>
    </citation>
    <scope>NUCLEOTIDE SEQUENCE</scope>
    <source>
        <strain evidence="1">CBS 175.79</strain>
    </source>
</reference>
<dbReference type="EMBL" id="ML978071">
    <property type="protein sequence ID" value="KAF2014058.1"/>
    <property type="molecule type" value="Genomic_DNA"/>
</dbReference>
<gene>
    <name evidence="1" type="ORF">BU24DRAFT_251781</name>
</gene>
<dbReference type="Proteomes" id="UP000799778">
    <property type="component" value="Unassembled WGS sequence"/>
</dbReference>
<dbReference type="GeneID" id="54279784"/>
<protein>
    <submittedName>
        <fullName evidence="1">Uncharacterized protein</fullName>
    </submittedName>
</protein>
<organism evidence="1 2">
    <name type="scientific">Aaosphaeria arxii CBS 175.79</name>
    <dbReference type="NCBI Taxonomy" id="1450172"/>
    <lineage>
        <taxon>Eukaryota</taxon>
        <taxon>Fungi</taxon>
        <taxon>Dikarya</taxon>
        <taxon>Ascomycota</taxon>
        <taxon>Pezizomycotina</taxon>
        <taxon>Dothideomycetes</taxon>
        <taxon>Pleosporomycetidae</taxon>
        <taxon>Pleosporales</taxon>
        <taxon>Pleosporales incertae sedis</taxon>
        <taxon>Aaosphaeria</taxon>
    </lineage>
</organism>
<proteinExistence type="predicted"/>
<name>A0A6A5XL94_9PLEO</name>